<dbReference type="PROSITE" id="PS51375">
    <property type="entry name" value="PPR"/>
    <property type="match status" value="1"/>
</dbReference>
<dbReference type="PANTHER" id="PTHR46669">
    <property type="entry name" value="LEUCINE-RICH PPR MOTIF-CONTAINING PROTEIN, MITOCHONDRIAL"/>
    <property type="match status" value="1"/>
</dbReference>
<dbReference type="AlphaFoldDB" id="A0AAV2R5U5"/>
<protein>
    <recommendedName>
        <fullName evidence="4">Pentatricopeptide repeat-containing protein</fullName>
    </recommendedName>
</protein>
<proteinExistence type="predicted"/>
<evidence type="ECO:0000313" key="3">
    <source>
        <dbReference type="Proteomes" id="UP001497623"/>
    </source>
</evidence>
<sequence>MFTMAGRGARAALKLLSFKKRQLYSLGTPKHRAGSYFYYTNFALDLNKRTLVHSLKEIVPDKNQNTSAILGNERSKYFQSSHALDNSRESLDKALSILSLKYTRLGHIDIVDLQNAVTECENSSLLTLNDCQVLLEYAVPVLEEEYRPCASIVKSFKELLSREGVNPTLNDIETYFKLCLLADIPVSLQDVLSMLDQYSLKASRELLEVVILNMGKHGDIENATNVVAYLREHSLPITEAIFSGLILAHGGSGDISGIQSVVDVMNSIKIKPSHITYGALLEAYGMCGNTDELPRVMNKMEQENIKLSHSRMADCLLSLVKWHHSGEEFQNIDKIISDGANMPYRIEHSEDPIRLLYRRCCHQWSLKNTPELNLRHQLHTSYPYIYVR</sequence>
<keyword evidence="3" id="KW-1185">Reference proteome</keyword>
<dbReference type="EMBL" id="CAXKWB010016952">
    <property type="protein sequence ID" value="CAL4117562.1"/>
    <property type="molecule type" value="Genomic_DNA"/>
</dbReference>
<evidence type="ECO:0000256" key="1">
    <source>
        <dbReference type="PROSITE-ProRule" id="PRU00708"/>
    </source>
</evidence>
<comment type="caution">
    <text evidence="2">The sequence shown here is derived from an EMBL/GenBank/DDBJ whole genome shotgun (WGS) entry which is preliminary data.</text>
</comment>
<dbReference type="InterPro" id="IPR002885">
    <property type="entry name" value="PPR_rpt"/>
</dbReference>
<organism evidence="2 3">
    <name type="scientific">Meganyctiphanes norvegica</name>
    <name type="common">Northern krill</name>
    <name type="synonym">Thysanopoda norvegica</name>
    <dbReference type="NCBI Taxonomy" id="48144"/>
    <lineage>
        <taxon>Eukaryota</taxon>
        <taxon>Metazoa</taxon>
        <taxon>Ecdysozoa</taxon>
        <taxon>Arthropoda</taxon>
        <taxon>Crustacea</taxon>
        <taxon>Multicrustacea</taxon>
        <taxon>Malacostraca</taxon>
        <taxon>Eumalacostraca</taxon>
        <taxon>Eucarida</taxon>
        <taxon>Euphausiacea</taxon>
        <taxon>Euphausiidae</taxon>
        <taxon>Meganyctiphanes</taxon>
    </lineage>
</organism>
<gene>
    <name evidence="2" type="ORF">MNOR_LOCUS21219</name>
</gene>
<dbReference type="GO" id="GO:0005634">
    <property type="term" value="C:nucleus"/>
    <property type="evidence" value="ECO:0007669"/>
    <property type="project" value="TreeGrafter"/>
</dbReference>
<dbReference type="InterPro" id="IPR033490">
    <property type="entry name" value="LRP130"/>
</dbReference>
<accession>A0AAV2R5U5</accession>
<evidence type="ECO:0000313" key="2">
    <source>
        <dbReference type="EMBL" id="CAL4117562.1"/>
    </source>
</evidence>
<name>A0AAV2R5U5_MEGNR</name>
<feature type="non-terminal residue" evidence="2">
    <location>
        <position position="388"/>
    </location>
</feature>
<dbReference type="NCBIfam" id="TIGR00756">
    <property type="entry name" value="PPR"/>
    <property type="match status" value="1"/>
</dbReference>
<dbReference type="InterPro" id="IPR011990">
    <property type="entry name" value="TPR-like_helical_dom_sf"/>
</dbReference>
<dbReference type="GO" id="GO:0070129">
    <property type="term" value="P:regulation of mitochondrial translation"/>
    <property type="evidence" value="ECO:0007669"/>
    <property type="project" value="TreeGrafter"/>
</dbReference>
<evidence type="ECO:0008006" key="4">
    <source>
        <dbReference type="Google" id="ProtNLM"/>
    </source>
</evidence>
<dbReference type="Proteomes" id="UP001497623">
    <property type="component" value="Unassembled WGS sequence"/>
</dbReference>
<dbReference type="GO" id="GO:0005739">
    <property type="term" value="C:mitochondrion"/>
    <property type="evidence" value="ECO:0007669"/>
    <property type="project" value="TreeGrafter"/>
</dbReference>
<feature type="repeat" description="PPR" evidence="1">
    <location>
        <begin position="273"/>
        <end position="307"/>
    </location>
</feature>
<dbReference type="GO" id="GO:0003730">
    <property type="term" value="F:mRNA 3'-UTR binding"/>
    <property type="evidence" value="ECO:0007669"/>
    <property type="project" value="TreeGrafter"/>
</dbReference>
<dbReference type="PANTHER" id="PTHR46669:SF2">
    <property type="entry name" value="EG:BACN32G11.3 PROTEIN"/>
    <property type="match status" value="1"/>
</dbReference>
<dbReference type="Pfam" id="PF13812">
    <property type="entry name" value="PPR_3"/>
    <property type="match status" value="1"/>
</dbReference>
<dbReference type="Gene3D" id="1.25.40.10">
    <property type="entry name" value="Tetratricopeptide repeat domain"/>
    <property type="match status" value="1"/>
</dbReference>
<reference evidence="2 3" key="1">
    <citation type="submission" date="2024-05" db="EMBL/GenBank/DDBJ databases">
        <authorList>
            <person name="Wallberg A."/>
        </authorList>
    </citation>
    <scope>NUCLEOTIDE SEQUENCE [LARGE SCALE GENOMIC DNA]</scope>
</reference>